<proteinExistence type="predicted"/>
<sequence>MMNRSKGFLVVSSIAGIFILVYGTSILLRLLFGQYFMDGGFSDLNYLYLALLCSAPFVLYLLFFGGNSERASKVISKSGLLFFILFVPVNCTLVIEGKEITQEVLTRILTVLPVTALLLVFVSHFLKARCQKIENKDF</sequence>
<dbReference type="AlphaFoldDB" id="A0A068LQB3"/>
<feature type="transmembrane region" description="Helical" evidence="1">
    <location>
        <begin position="78"/>
        <end position="95"/>
    </location>
</feature>
<organism evidence="2 3">
    <name type="scientific">Bacillus methanolicus (strain MGA3 / ATCC 53907)</name>
    <dbReference type="NCBI Taxonomy" id="796606"/>
    <lineage>
        <taxon>Bacteria</taxon>
        <taxon>Bacillati</taxon>
        <taxon>Bacillota</taxon>
        <taxon>Bacilli</taxon>
        <taxon>Bacillales</taxon>
        <taxon>Bacillaceae</taxon>
        <taxon>Bacillus</taxon>
    </lineage>
</organism>
<keyword evidence="1" id="KW-0472">Membrane</keyword>
<dbReference type="STRING" id="796606.BMMGA3_07595"/>
<feature type="transmembrane region" description="Helical" evidence="1">
    <location>
        <begin position="107"/>
        <end position="126"/>
    </location>
</feature>
<dbReference type="Proteomes" id="UP000027602">
    <property type="component" value="Chromosome"/>
</dbReference>
<dbReference type="KEGG" id="bmet:BMMGA3_07595"/>
<evidence type="ECO:0000313" key="2">
    <source>
        <dbReference type="EMBL" id="AIE59929.1"/>
    </source>
</evidence>
<keyword evidence="1" id="KW-1133">Transmembrane helix</keyword>
<accession>A0A068LQB3</accession>
<feature type="transmembrane region" description="Helical" evidence="1">
    <location>
        <begin position="7"/>
        <end position="32"/>
    </location>
</feature>
<feature type="transmembrane region" description="Helical" evidence="1">
    <location>
        <begin position="44"/>
        <end position="66"/>
    </location>
</feature>
<gene>
    <name evidence="2" type="ORF">BMMGA3_07595</name>
</gene>
<dbReference type="EMBL" id="CP007739">
    <property type="protein sequence ID" value="AIE59929.1"/>
    <property type="molecule type" value="Genomic_DNA"/>
</dbReference>
<reference evidence="2 3" key="1">
    <citation type="journal article" date="2015" name="BMC Genomics">
        <title>Transcriptome analysis of thermophilic methylotrophic Bacillus methanolicus MGA3 using RNA-sequencing provides detailed insights into its previously uncharted transcriptional landscape.</title>
        <authorList>
            <person name="Irla M."/>
            <person name="Neshat A."/>
            <person name="Brautaset T."/>
            <person name="Ruckert C."/>
            <person name="Kalinowski J."/>
            <person name="Wendisch V.F."/>
        </authorList>
    </citation>
    <scope>NUCLEOTIDE SEQUENCE [LARGE SCALE GENOMIC DNA]</scope>
    <source>
        <strain evidence="3">MGA3 / ATCC 53907</strain>
    </source>
</reference>
<keyword evidence="1" id="KW-0812">Transmembrane</keyword>
<protein>
    <submittedName>
        <fullName evidence="2">Uncharacterized protein</fullName>
    </submittedName>
</protein>
<evidence type="ECO:0000256" key="1">
    <source>
        <dbReference type="SAM" id="Phobius"/>
    </source>
</evidence>
<evidence type="ECO:0000313" key="3">
    <source>
        <dbReference type="Proteomes" id="UP000027602"/>
    </source>
</evidence>
<name>A0A068LQB3_BACMM</name>
<dbReference type="HOGENOM" id="CLU_1851147_0_0_9"/>
<keyword evidence="3" id="KW-1185">Reference proteome</keyword>